<dbReference type="AlphaFoldDB" id="A0A927GTN6"/>
<name>A0A927GTN6_9BACL</name>
<dbReference type="InterPro" id="IPR014195">
    <property type="entry name" value="Spore_III_AG"/>
</dbReference>
<gene>
    <name evidence="3" type="primary">spoIIIAG</name>
    <name evidence="3" type="ORF">IDH44_18985</name>
</gene>
<keyword evidence="2" id="KW-0472">Membrane</keyword>
<protein>
    <submittedName>
        <fullName evidence="3">Stage III sporulation protein AG</fullName>
    </submittedName>
</protein>
<sequence length="211" mass="23082">MAKWLNQLETMMGGGPAGPKRVRTLRWLLLIAAAGIGLMLLNSFLPMTPVEPANQPSDSSSAAEPAMLGHEAEPASPFAEIERPLEERLEEMLAKIVGVGAVDVMITVESTEETIIERNVNQSQQTTEETDRDGGKRRIASYTKDGQVVLYELDGQQTPIVTKRINPTIRGILIVARGAEHPTVKKLILDAVQKGYNVPEHRISIVPSKQP</sequence>
<feature type="region of interest" description="Disordered" evidence="1">
    <location>
        <begin position="52"/>
        <end position="75"/>
    </location>
</feature>
<organism evidence="3 4">
    <name type="scientific">Paenibacillus sabuli</name>
    <dbReference type="NCBI Taxonomy" id="2772509"/>
    <lineage>
        <taxon>Bacteria</taxon>
        <taxon>Bacillati</taxon>
        <taxon>Bacillota</taxon>
        <taxon>Bacilli</taxon>
        <taxon>Bacillales</taxon>
        <taxon>Paenibacillaceae</taxon>
        <taxon>Paenibacillus</taxon>
    </lineage>
</organism>
<dbReference type="Proteomes" id="UP000621560">
    <property type="component" value="Unassembled WGS sequence"/>
</dbReference>
<evidence type="ECO:0000313" key="4">
    <source>
        <dbReference type="Proteomes" id="UP000621560"/>
    </source>
</evidence>
<keyword evidence="2" id="KW-1133">Transmembrane helix</keyword>
<accession>A0A927GTN6</accession>
<evidence type="ECO:0000256" key="2">
    <source>
        <dbReference type="SAM" id="Phobius"/>
    </source>
</evidence>
<dbReference type="EMBL" id="JACXIZ010000035">
    <property type="protein sequence ID" value="MBD2847290.1"/>
    <property type="molecule type" value="Genomic_DNA"/>
</dbReference>
<proteinExistence type="predicted"/>
<reference evidence="3" key="1">
    <citation type="submission" date="2020-09" db="EMBL/GenBank/DDBJ databases">
        <title>A novel bacterium of genus Paenibacillus, isolated from South China Sea.</title>
        <authorList>
            <person name="Huang H."/>
            <person name="Mo K."/>
            <person name="Hu Y."/>
        </authorList>
    </citation>
    <scope>NUCLEOTIDE SEQUENCE</scope>
    <source>
        <strain evidence="3">IB182496</strain>
    </source>
</reference>
<comment type="caution">
    <text evidence="3">The sequence shown here is derived from an EMBL/GenBank/DDBJ whole genome shotgun (WGS) entry which is preliminary data.</text>
</comment>
<evidence type="ECO:0000256" key="1">
    <source>
        <dbReference type="SAM" id="MobiDB-lite"/>
    </source>
</evidence>
<keyword evidence="4" id="KW-1185">Reference proteome</keyword>
<evidence type="ECO:0000313" key="3">
    <source>
        <dbReference type="EMBL" id="MBD2847290.1"/>
    </source>
</evidence>
<dbReference type="NCBIfam" id="TIGR02830">
    <property type="entry name" value="spore_III_AG"/>
    <property type="match status" value="1"/>
</dbReference>
<feature type="transmembrane region" description="Helical" evidence="2">
    <location>
        <begin position="27"/>
        <end position="45"/>
    </location>
</feature>
<keyword evidence="2" id="KW-0812">Transmembrane</keyword>